<comment type="caution">
    <text evidence="1">The sequence shown here is derived from an EMBL/GenBank/DDBJ whole genome shotgun (WGS) entry which is preliminary data.</text>
</comment>
<dbReference type="AlphaFoldDB" id="A0A6D0G1T9"/>
<dbReference type="Proteomes" id="UP000437875">
    <property type="component" value="Unassembled WGS sequence"/>
</dbReference>
<proteinExistence type="predicted"/>
<reference evidence="1 2" key="1">
    <citation type="submission" date="2019-10" db="EMBL/GenBank/DDBJ databases">
        <title>Antimicrobial-resistant enteric bacteria are widely distributed amongst people, animals and the environment in northern Tanzania.</title>
        <authorList>
            <person name="Subbiah M."/>
            <person name="Call D.R."/>
        </authorList>
    </citation>
    <scope>NUCLEOTIDE SEQUENCE [LARGE SCALE GENOMIC DNA]</scope>
    <source>
        <strain evidence="1 2">TzEc067</strain>
    </source>
</reference>
<accession>A0A6D0G1T9</accession>
<dbReference type="EMBL" id="WSGM01000006">
    <property type="protein sequence ID" value="KAE9731639.1"/>
    <property type="molecule type" value="Genomic_DNA"/>
</dbReference>
<name>A0A6D0G1T9_ECOLX</name>
<evidence type="ECO:0008006" key="3">
    <source>
        <dbReference type="Google" id="ProtNLM"/>
    </source>
</evidence>
<evidence type="ECO:0000313" key="1">
    <source>
        <dbReference type="EMBL" id="KAE9731639.1"/>
    </source>
</evidence>
<sequence length="166" mass="19093">MPSERILQHLRGLIKVFLPDGNDVFFRYWDGTWFAEQLRFMGDDWREVMPPFAFYFVNGEDFTVHITGQGEPKASPWWQVPQALIDAMMQKDNTPLVDSILRKLSNNHAGLCERFPETVLRQKITTRLRSTPQNVPALMTELVASLQQESTAMAQPFEFANTSSGR</sequence>
<protein>
    <recommendedName>
        <fullName evidence="3">DUF4123 domain-containing protein</fullName>
    </recommendedName>
</protein>
<gene>
    <name evidence="1" type="ORF">GP711_13310</name>
</gene>
<organism evidence="1 2">
    <name type="scientific">Escherichia coli</name>
    <dbReference type="NCBI Taxonomy" id="562"/>
    <lineage>
        <taxon>Bacteria</taxon>
        <taxon>Pseudomonadati</taxon>
        <taxon>Pseudomonadota</taxon>
        <taxon>Gammaproteobacteria</taxon>
        <taxon>Enterobacterales</taxon>
        <taxon>Enterobacteriaceae</taxon>
        <taxon>Escherichia</taxon>
    </lineage>
</organism>
<evidence type="ECO:0000313" key="2">
    <source>
        <dbReference type="Proteomes" id="UP000437875"/>
    </source>
</evidence>